<gene>
    <name evidence="5" type="ORF">GM418_17725</name>
</gene>
<organism evidence="5 6">
    <name type="scientific">Maribellus comscasis</name>
    <dbReference type="NCBI Taxonomy" id="2681766"/>
    <lineage>
        <taxon>Bacteria</taxon>
        <taxon>Pseudomonadati</taxon>
        <taxon>Bacteroidota</taxon>
        <taxon>Bacteroidia</taxon>
        <taxon>Marinilabiliales</taxon>
        <taxon>Prolixibacteraceae</taxon>
        <taxon>Maribellus</taxon>
    </lineage>
</organism>
<dbReference type="Gene3D" id="1.10.3630.10">
    <property type="entry name" value="yeast vps74-n-term truncation variant domain like"/>
    <property type="match status" value="1"/>
</dbReference>
<dbReference type="GO" id="GO:0005737">
    <property type="term" value="C:cytoplasm"/>
    <property type="evidence" value="ECO:0007669"/>
    <property type="project" value="UniProtKB-ARBA"/>
</dbReference>
<evidence type="ECO:0000256" key="2">
    <source>
        <dbReference type="ARBA" id="ARBA00023034"/>
    </source>
</evidence>
<protein>
    <recommendedName>
        <fullName evidence="7">GPP34 family phosphoprotein</fullName>
    </recommendedName>
</protein>
<dbReference type="EMBL" id="CP046401">
    <property type="protein sequence ID" value="QGY45444.1"/>
    <property type="molecule type" value="Genomic_DNA"/>
</dbReference>
<dbReference type="InterPro" id="IPR038261">
    <property type="entry name" value="GPP34-like_sf"/>
</dbReference>
<name>A0A6I6K604_9BACT</name>
<dbReference type="InterPro" id="IPR008628">
    <property type="entry name" value="GPP34-like"/>
</dbReference>
<keyword evidence="3" id="KW-0446">Lipid-binding</keyword>
<dbReference type="AlphaFoldDB" id="A0A6I6K604"/>
<dbReference type="GO" id="GO:0070273">
    <property type="term" value="F:phosphatidylinositol-4-phosphate binding"/>
    <property type="evidence" value="ECO:0007669"/>
    <property type="project" value="InterPro"/>
</dbReference>
<evidence type="ECO:0008006" key="7">
    <source>
        <dbReference type="Google" id="ProtNLM"/>
    </source>
</evidence>
<dbReference type="Pfam" id="PF05719">
    <property type="entry name" value="GPP34"/>
    <property type="match status" value="1"/>
</dbReference>
<keyword evidence="6" id="KW-1185">Reference proteome</keyword>
<dbReference type="KEGG" id="mcos:GM418_17725"/>
<reference evidence="5 6" key="1">
    <citation type="submission" date="2019-11" db="EMBL/GenBank/DDBJ databases">
        <authorList>
            <person name="Zheng R.K."/>
            <person name="Sun C.M."/>
        </authorList>
    </citation>
    <scope>NUCLEOTIDE SEQUENCE [LARGE SCALE GENOMIC DNA]</scope>
    <source>
        <strain evidence="5 6">WC007</strain>
    </source>
</reference>
<sequence length="224" mass="25347">MNEPIPLSQKIYLLGIHPQKGGVISAAYTAMDYVLLGALFLELYQNKNISFEKKRIILKNPKTEIPLHDFLIQKLKKSKRDLKISRWMNRLYFSLKYIRGEVQQGLVNKRIIKVKHKRFLFFKWNSPVIVNKQALYHLLSEIENHILKGTVNEEEIMLLSFLKPAGLMKRLFPEKEKRNIASRKLKNMMVENPVSGAVADAISASQAVAASVAASAAATAAATS</sequence>
<evidence type="ECO:0000313" key="5">
    <source>
        <dbReference type="EMBL" id="QGY45444.1"/>
    </source>
</evidence>
<proteinExistence type="predicted"/>
<keyword evidence="2" id="KW-0333">Golgi apparatus</keyword>
<dbReference type="RefSeq" id="WP_158868587.1">
    <property type="nucleotide sequence ID" value="NZ_CP046401.1"/>
</dbReference>
<comment type="subcellular location">
    <subcellularLocation>
        <location evidence="1">Golgi apparatus membrane</location>
        <topology evidence="1">Peripheral membrane protein</topology>
        <orientation evidence="1">Cytoplasmic side</orientation>
    </subcellularLocation>
</comment>
<keyword evidence="4" id="KW-0472">Membrane</keyword>
<evidence type="ECO:0000256" key="1">
    <source>
        <dbReference type="ARBA" id="ARBA00004255"/>
    </source>
</evidence>
<accession>A0A6I6K604</accession>
<dbReference type="GO" id="GO:0012505">
    <property type="term" value="C:endomembrane system"/>
    <property type="evidence" value="ECO:0007669"/>
    <property type="project" value="UniProtKB-ARBA"/>
</dbReference>
<evidence type="ECO:0000256" key="3">
    <source>
        <dbReference type="ARBA" id="ARBA00023121"/>
    </source>
</evidence>
<evidence type="ECO:0000256" key="4">
    <source>
        <dbReference type="ARBA" id="ARBA00023136"/>
    </source>
</evidence>
<evidence type="ECO:0000313" key="6">
    <source>
        <dbReference type="Proteomes" id="UP000428260"/>
    </source>
</evidence>
<dbReference type="Proteomes" id="UP000428260">
    <property type="component" value="Chromosome"/>
</dbReference>